<dbReference type="PANTHER" id="PTHR38032:SF1">
    <property type="entry name" value="RNA-BINDING PROTEIN KHPB N-TERMINAL DOMAIN-CONTAINING PROTEIN"/>
    <property type="match status" value="1"/>
</dbReference>
<dbReference type="PANTHER" id="PTHR38032">
    <property type="entry name" value="POLYMERASE-RELATED"/>
    <property type="match status" value="1"/>
</dbReference>
<dbReference type="Proteomes" id="UP000266172">
    <property type="component" value="Unassembled WGS sequence"/>
</dbReference>
<dbReference type="InterPro" id="IPR046865">
    <property type="entry name" value="FapA_b_solenoid"/>
</dbReference>
<organism evidence="3 4">
    <name type="scientific">Roseburia hominis</name>
    <dbReference type="NCBI Taxonomy" id="301301"/>
    <lineage>
        <taxon>Bacteria</taxon>
        <taxon>Bacillati</taxon>
        <taxon>Bacillota</taxon>
        <taxon>Clostridia</taxon>
        <taxon>Lachnospirales</taxon>
        <taxon>Lachnospiraceae</taxon>
        <taxon>Roseburia</taxon>
    </lineage>
</organism>
<dbReference type="InterPro" id="IPR046866">
    <property type="entry name" value="FapA_N"/>
</dbReference>
<dbReference type="Pfam" id="PF20250">
    <property type="entry name" value="FapA_N"/>
    <property type="match status" value="1"/>
</dbReference>
<evidence type="ECO:0000256" key="1">
    <source>
        <dbReference type="SAM" id="Coils"/>
    </source>
</evidence>
<feature type="domain" description="Flagellar Assembly Protein A N-terminal region" evidence="2">
    <location>
        <begin position="11"/>
        <end position="178"/>
    </location>
</feature>
<dbReference type="InterPro" id="IPR005646">
    <property type="entry name" value="FapA"/>
</dbReference>
<feature type="coiled-coil region" evidence="1">
    <location>
        <begin position="341"/>
        <end position="368"/>
    </location>
</feature>
<comment type="caution">
    <text evidence="3">The sequence shown here is derived from an EMBL/GenBank/DDBJ whole genome shotgun (WGS) entry which is preliminary data.</text>
</comment>
<dbReference type="AlphaFoldDB" id="A0A395VBF4"/>
<accession>A0A395VBF4</accession>
<evidence type="ECO:0000313" key="3">
    <source>
        <dbReference type="EMBL" id="RGS40805.1"/>
    </source>
</evidence>
<protein>
    <submittedName>
        <fullName evidence="3">DUF342 domain-containing protein</fullName>
    </submittedName>
</protein>
<name>A0A395VBF4_9FIRM</name>
<reference evidence="3 4" key="1">
    <citation type="submission" date="2018-08" db="EMBL/GenBank/DDBJ databases">
        <title>A genome reference for cultivated species of the human gut microbiota.</title>
        <authorList>
            <person name="Zou Y."/>
            <person name="Xue W."/>
            <person name="Luo G."/>
        </authorList>
    </citation>
    <scope>NUCLEOTIDE SEQUENCE [LARGE SCALE GENOMIC DNA]</scope>
    <source>
        <strain evidence="3 4">AF22-12AC</strain>
    </source>
</reference>
<sequence>MAELTQQKPIIRITFDEMEAYMLLPEPEQGTGYTDSQIRQEMAARGITTGIDEQRISDMLEGHTYNAELLVAQGKKPVDGTDGYYEYKFDTNFDGKPKLLPDGSVDYWSVHSIESVTAGQVIAVYHPAVSGEDGMSVKGRLVPAKHGREQMPLKGKGFDRMDDEVTYTASMDGKIEMQNDRIVVLPVHEVSGNAELAEGNIDFRGDIVIHGNVESGVNIRATGSITIDGVAEACMLEAGKDIILRGGMLGGNKASVKTKGAITAKFFEFTNILCEGDLQADVLMDCSVICHGQIRLTGRKGSIIGGKVQAIRGLIATSLGNDAEKRTEIFVGAGIDVYSRLRVMEKKIETTREELAKIEEGLEKFEILSKERGVSYTNDPRRTSLLRIKIKDSAMLASDEEEVRKLRILAESSKGACVSVIQEIYPGVIINMDELKLALKNMATGVEFYKLPDKIGTRPCSAGVE</sequence>
<dbReference type="RefSeq" id="WP_118097290.1">
    <property type="nucleotide sequence ID" value="NZ_DBGDMY010000009.1"/>
</dbReference>
<dbReference type="EMBL" id="QRVL01000005">
    <property type="protein sequence ID" value="RGS40805.1"/>
    <property type="molecule type" value="Genomic_DNA"/>
</dbReference>
<proteinExistence type="predicted"/>
<dbReference type="Pfam" id="PF03961">
    <property type="entry name" value="FapA"/>
    <property type="match status" value="1"/>
</dbReference>
<evidence type="ECO:0000259" key="2">
    <source>
        <dbReference type="Pfam" id="PF20250"/>
    </source>
</evidence>
<keyword evidence="1" id="KW-0175">Coiled coil</keyword>
<evidence type="ECO:0000313" key="4">
    <source>
        <dbReference type="Proteomes" id="UP000266172"/>
    </source>
</evidence>
<gene>
    <name evidence="3" type="ORF">DWX93_08485</name>
</gene>